<accession>A0A9Q3E4F0</accession>
<comment type="caution">
    <text evidence="5">The sequence shown here is derived from an EMBL/GenBank/DDBJ whole genome shotgun (WGS) entry which is preliminary data.</text>
</comment>
<evidence type="ECO:0000313" key="5">
    <source>
        <dbReference type="EMBL" id="MBW0515731.1"/>
    </source>
</evidence>
<keyword evidence="4" id="KW-0446">Lipid-binding</keyword>
<dbReference type="GO" id="GO:0015031">
    <property type="term" value="P:protein transport"/>
    <property type="evidence" value="ECO:0007669"/>
    <property type="project" value="UniProtKB-KW"/>
</dbReference>
<keyword evidence="2" id="KW-0813">Transport</keyword>
<dbReference type="PANTHER" id="PTHR46979">
    <property type="entry name" value="SORTING NEXIN-41"/>
    <property type="match status" value="1"/>
</dbReference>
<protein>
    <submittedName>
        <fullName evidence="5">Uncharacterized protein</fullName>
    </submittedName>
</protein>
<reference evidence="5" key="1">
    <citation type="submission" date="2021-03" db="EMBL/GenBank/DDBJ databases">
        <title>Draft genome sequence of rust myrtle Austropuccinia psidii MF-1, a brazilian biotype.</title>
        <authorList>
            <person name="Quecine M.C."/>
            <person name="Pachon D.M.R."/>
            <person name="Bonatelli M.L."/>
            <person name="Correr F.H."/>
            <person name="Franceschini L.M."/>
            <person name="Leite T.F."/>
            <person name="Margarido G.R.A."/>
            <person name="Almeida C.A."/>
            <person name="Ferrarezi J.A."/>
            <person name="Labate C.A."/>
        </authorList>
    </citation>
    <scope>NUCLEOTIDE SEQUENCE</scope>
    <source>
        <strain evidence="5">MF-1</strain>
    </source>
</reference>
<dbReference type="EMBL" id="AVOT02024815">
    <property type="protein sequence ID" value="MBW0515731.1"/>
    <property type="molecule type" value="Genomic_DNA"/>
</dbReference>
<gene>
    <name evidence="5" type="ORF">O181_055446</name>
</gene>
<evidence type="ECO:0000256" key="1">
    <source>
        <dbReference type="ARBA" id="ARBA00010883"/>
    </source>
</evidence>
<dbReference type="GO" id="GO:0008289">
    <property type="term" value="F:lipid binding"/>
    <property type="evidence" value="ECO:0007669"/>
    <property type="project" value="UniProtKB-KW"/>
</dbReference>
<keyword evidence="6" id="KW-1185">Reference proteome</keyword>
<dbReference type="PANTHER" id="PTHR46979:SF2">
    <property type="entry name" value="SORTING NEXIN-41"/>
    <property type="match status" value="1"/>
</dbReference>
<proteinExistence type="inferred from homology"/>
<dbReference type="AlphaFoldDB" id="A0A9Q3E4F0"/>
<dbReference type="OrthoDB" id="289314at2759"/>
<evidence type="ECO:0000313" key="6">
    <source>
        <dbReference type="Proteomes" id="UP000765509"/>
    </source>
</evidence>
<evidence type="ECO:0000256" key="3">
    <source>
        <dbReference type="ARBA" id="ARBA00022927"/>
    </source>
</evidence>
<name>A0A9Q3E4F0_9BASI</name>
<feature type="non-terminal residue" evidence="5">
    <location>
        <position position="1"/>
    </location>
</feature>
<keyword evidence="3" id="KW-0653">Protein transport</keyword>
<organism evidence="5 6">
    <name type="scientific">Austropuccinia psidii MF-1</name>
    <dbReference type="NCBI Taxonomy" id="1389203"/>
    <lineage>
        <taxon>Eukaryota</taxon>
        <taxon>Fungi</taxon>
        <taxon>Dikarya</taxon>
        <taxon>Basidiomycota</taxon>
        <taxon>Pucciniomycotina</taxon>
        <taxon>Pucciniomycetes</taxon>
        <taxon>Pucciniales</taxon>
        <taxon>Sphaerophragmiaceae</taxon>
        <taxon>Austropuccinia</taxon>
    </lineage>
</organism>
<dbReference type="Proteomes" id="UP000765509">
    <property type="component" value="Unassembled WGS sequence"/>
</dbReference>
<evidence type="ECO:0000256" key="4">
    <source>
        <dbReference type="ARBA" id="ARBA00023121"/>
    </source>
</evidence>
<sequence length="250" mass="28103">GYQHGIEKHCYSKFKSLRSSFISLHPVPIVPPIPSNQSLAYPKNPSEYQFTITNLDLEALFFHFPVPSSSSVPLQDPDQRFYYSEVFTQEFSSHLTVPLEKINCLLMKHWQDHATSQAELGGVLHGFALVEGSIVGNSQMSIQEASEATSAAIKWTGQAVDGFYYAEFPNIIKHLLPFRHMKQAKFEMARDISDTKGLVLEDLERNEEYSNDLNWVTSQVIGSTGLTIVNTICKPASKEFLDCPTILLKS</sequence>
<evidence type="ECO:0000256" key="2">
    <source>
        <dbReference type="ARBA" id="ARBA00022448"/>
    </source>
</evidence>
<dbReference type="InterPro" id="IPR051079">
    <property type="entry name" value="Sorting_Nexin_Autophagy"/>
</dbReference>
<comment type="similarity">
    <text evidence="1">Belongs to the sorting nexin family.</text>
</comment>